<gene>
    <name evidence="5" type="ORF">H744_2c1805</name>
</gene>
<evidence type="ECO:0000259" key="4">
    <source>
        <dbReference type="Pfam" id="PF00724"/>
    </source>
</evidence>
<feature type="region of interest" description="Disordered" evidence="3">
    <location>
        <begin position="1"/>
        <end position="20"/>
    </location>
</feature>
<dbReference type="PANTHER" id="PTHR43656">
    <property type="entry name" value="BINDING OXIDOREDUCTASE, PUTATIVE (AFU_ORTHOLOGUE AFUA_2G08260)-RELATED"/>
    <property type="match status" value="1"/>
</dbReference>
<reference evidence="5 6" key="1">
    <citation type="submission" date="2013-05" db="EMBL/GenBank/DDBJ databases">
        <title>Complete genome sequence of the lipase-producing bacterium Photobacterium gaetbulicola Gung47.</title>
        <authorList>
            <person name="Kim Y.-O."/>
        </authorList>
    </citation>
    <scope>NUCLEOTIDE SEQUENCE [LARGE SCALE GENOMIC DNA]</scope>
    <source>
        <strain evidence="5 6">Gung47</strain>
    </source>
</reference>
<dbReference type="InterPro" id="IPR051799">
    <property type="entry name" value="NADH_flavin_oxidoreductase"/>
</dbReference>
<dbReference type="GO" id="GO:0016491">
    <property type="term" value="F:oxidoreductase activity"/>
    <property type="evidence" value="ECO:0007669"/>
    <property type="project" value="UniProtKB-KW"/>
</dbReference>
<dbReference type="AlphaFoldDB" id="A0A0C5WA67"/>
<keyword evidence="6" id="KW-1185">Reference proteome</keyword>
<dbReference type="Proteomes" id="UP000032303">
    <property type="component" value="Chromosome 2"/>
</dbReference>
<protein>
    <submittedName>
        <fullName evidence="5">NADH oxidase</fullName>
    </submittedName>
</protein>
<evidence type="ECO:0000256" key="1">
    <source>
        <dbReference type="ARBA" id="ARBA00022630"/>
    </source>
</evidence>
<accession>A0A0C5WA67</accession>
<evidence type="ECO:0000256" key="3">
    <source>
        <dbReference type="SAM" id="MobiDB-lite"/>
    </source>
</evidence>
<organism evidence="5 6">
    <name type="scientific">Photobacterium gaetbulicola Gung47</name>
    <dbReference type="NCBI Taxonomy" id="658445"/>
    <lineage>
        <taxon>Bacteria</taxon>
        <taxon>Pseudomonadati</taxon>
        <taxon>Pseudomonadota</taxon>
        <taxon>Gammaproteobacteria</taxon>
        <taxon>Vibrionales</taxon>
        <taxon>Vibrionaceae</taxon>
        <taxon>Photobacterium</taxon>
    </lineage>
</organism>
<dbReference type="PANTHER" id="PTHR43656:SF2">
    <property type="entry name" value="BINDING OXIDOREDUCTASE, PUTATIVE (AFU_ORTHOLOGUE AFUA_2G08260)-RELATED"/>
    <property type="match status" value="1"/>
</dbReference>
<feature type="domain" description="NADH:flavin oxidoreductase/NADH oxidase N-terminal" evidence="4">
    <location>
        <begin position="20"/>
        <end position="352"/>
    </location>
</feature>
<dbReference type="STRING" id="658445.H744_2c1805"/>
<dbReference type="InterPro" id="IPR001155">
    <property type="entry name" value="OxRdtase_FMN_N"/>
</dbReference>
<keyword evidence="1" id="KW-0285">Flavoprotein</keyword>
<evidence type="ECO:0000313" key="6">
    <source>
        <dbReference type="Proteomes" id="UP000032303"/>
    </source>
</evidence>
<dbReference type="HOGENOM" id="CLU_012153_6_2_6"/>
<dbReference type="SUPFAM" id="SSF51395">
    <property type="entry name" value="FMN-linked oxidoreductases"/>
    <property type="match status" value="1"/>
</dbReference>
<dbReference type="CDD" id="cd04733">
    <property type="entry name" value="OYE_like_2_FMN"/>
    <property type="match status" value="1"/>
</dbReference>
<dbReference type="GO" id="GO:0010181">
    <property type="term" value="F:FMN binding"/>
    <property type="evidence" value="ECO:0007669"/>
    <property type="project" value="InterPro"/>
</dbReference>
<dbReference type="Gene3D" id="3.20.20.70">
    <property type="entry name" value="Aldolase class I"/>
    <property type="match status" value="1"/>
</dbReference>
<evidence type="ECO:0000256" key="2">
    <source>
        <dbReference type="ARBA" id="ARBA00023002"/>
    </source>
</evidence>
<dbReference type="KEGG" id="pgb:H744_2c1805"/>
<dbReference type="InterPro" id="IPR013785">
    <property type="entry name" value="Aldolase_TIM"/>
</dbReference>
<sequence>MVQAELQQSTEATNQPLLNNPFTLAKGTTIKNRLFKSAMSEQLGDAQHNPKQGLVTLYRRWAEGGIGLAMTGNIMIDRNALGEPKNVVLDDKSDLTVFREWAEAGKQNGSHIWPQLNHPGKQIPNFLTKEPVAPSAIPLSRGLEKGFNTPKALTEEEILTIIAKFATSAKLAKETGFTGVQIHGAHGYLVSQFLSPRHNQRDDRWGGNLENRMRFVLSVYHAIREQVGDQFPIGIKLNSADFMKGGFTEEDSMQVVQTLAEAGIDLIEISGGTYESPSMMSGKKAKESTIQREAYFLDYMEKVRKLVDVPLVVTGGFRSAPAMNEALESGATDFIGLARTTAIDAEFPNKLIANAQYSMPLATPTTGSKAMDRLGMLSITWYEQQMWRMAKGLDPKPKLNAWGVVFKTLASAGIYAFRKRRA</sequence>
<dbReference type="EMBL" id="CP005974">
    <property type="protein sequence ID" value="AJR08471.1"/>
    <property type="molecule type" value="Genomic_DNA"/>
</dbReference>
<name>A0A0C5WA67_9GAMM</name>
<keyword evidence="2" id="KW-0560">Oxidoreductase</keyword>
<proteinExistence type="predicted"/>
<dbReference type="PATRIC" id="fig|658445.3.peg.3727"/>
<evidence type="ECO:0000313" key="5">
    <source>
        <dbReference type="EMBL" id="AJR08471.1"/>
    </source>
</evidence>
<dbReference type="OrthoDB" id="8523426at2"/>
<dbReference type="Pfam" id="PF00724">
    <property type="entry name" value="Oxidored_FMN"/>
    <property type="match status" value="1"/>
</dbReference>